<name>A0A6G1G6N5_9PEZI</name>
<evidence type="ECO:0000313" key="2">
    <source>
        <dbReference type="EMBL" id="KAF1813727.1"/>
    </source>
</evidence>
<evidence type="ECO:0000313" key="3">
    <source>
        <dbReference type="Proteomes" id="UP000504638"/>
    </source>
</evidence>
<dbReference type="Proteomes" id="UP000504638">
    <property type="component" value="Unplaced"/>
</dbReference>
<gene>
    <name evidence="2 4" type="ORF">P152DRAFT_457089</name>
</gene>
<feature type="region of interest" description="Disordered" evidence="1">
    <location>
        <begin position="1"/>
        <end position="27"/>
    </location>
</feature>
<feature type="region of interest" description="Disordered" evidence="1">
    <location>
        <begin position="53"/>
        <end position="108"/>
    </location>
</feature>
<reference evidence="4" key="2">
    <citation type="submission" date="2020-04" db="EMBL/GenBank/DDBJ databases">
        <authorList>
            <consortium name="NCBI Genome Project"/>
        </authorList>
    </citation>
    <scope>NUCLEOTIDE SEQUENCE</scope>
    <source>
        <strain evidence="4">CBS 781.70</strain>
    </source>
</reference>
<feature type="compositionally biased region" description="Polar residues" evidence="1">
    <location>
        <begin position="85"/>
        <end position="97"/>
    </location>
</feature>
<protein>
    <submittedName>
        <fullName evidence="2 4">Uncharacterized protein</fullName>
    </submittedName>
</protein>
<dbReference type="OrthoDB" id="190201at2759"/>
<dbReference type="GeneID" id="54419730"/>
<sequence>MPHLQRHPLATTPSPYPSAHPAKPSDISNQTSILSLVLPTILSSRLRKLPYLNSRPSSPMAGHSASLSTEDLSRFATPPPIYTSRPGSQDFFSSISGDESDGETDAAFRIPPRRSLLLVATPTAEASTAVRYEESSGINWKYASQGKSLYQSPPLLSYNNNLPLPS</sequence>
<organism evidence="2">
    <name type="scientific">Eremomyces bilateralis CBS 781.70</name>
    <dbReference type="NCBI Taxonomy" id="1392243"/>
    <lineage>
        <taxon>Eukaryota</taxon>
        <taxon>Fungi</taxon>
        <taxon>Dikarya</taxon>
        <taxon>Ascomycota</taxon>
        <taxon>Pezizomycotina</taxon>
        <taxon>Dothideomycetes</taxon>
        <taxon>Dothideomycetes incertae sedis</taxon>
        <taxon>Eremomycetales</taxon>
        <taxon>Eremomycetaceae</taxon>
        <taxon>Eremomyces</taxon>
    </lineage>
</organism>
<reference evidence="4" key="3">
    <citation type="submission" date="2025-04" db="UniProtKB">
        <authorList>
            <consortium name="RefSeq"/>
        </authorList>
    </citation>
    <scope>IDENTIFICATION</scope>
    <source>
        <strain evidence="4">CBS 781.70</strain>
    </source>
</reference>
<evidence type="ECO:0000256" key="1">
    <source>
        <dbReference type="SAM" id="MobiDB-lite"/>
    </source>
</evidence>
<accession>A0A6G1G6N5</accession>
<dbReference type="EMBL" id="ML975154">
    <property type="protein sequence ID" value="KAF1813727.1"/>
    <property type="molecule type" value="Genomic_DNA"/>
</dbReference>
<keyword evidence="3" id="KW-1185">Reference proteome</keyword>
<dbReference type="AlphaFoldDB" id="A0A6G1G6N5"/>
<dbReference type="RefSeq" id="XP_033535358.1">
    <property type="nucleotide sequence ID" value="XM_033679160.1"/>
</dbReference>
<reference evidence="2 4" key="1">
    <citation type="submission" date="2020-01" db="EMBL/GenBank/DDBJ databases">
        <authorList>
            <consortium name="DOE Joint Genome Institute"/>
            <person name="Haridas S."/>
            <person name="Albert R."/>
            <person name="Binder M."/>
            <person name="Bloem J."/>
            <person name="Labutti K."/>
            <person name="Salamov A."/>
            <person name="Andreopoulos B."/>
            <person name="Baker S.E."/>
            <person name="Barry K."/>
            <person name="Bills G."/>
            <person name="Bluhm B.H."/>
            <person name="Cannon C."/>
            <person name="Castanera R."/>
            <person name="Culley D.E."/>
            <person name="Daum C."/>
            <person name="Ezra D."/>
            <person name="Gonzalez J.B."/>
            <person name="Henrissat B."/>
            <person name="Kuo A."/>
            <person name="Liang C."/>
            <person name="Lipzen A."/>
            <person name="Lutzoni F."/>
            <person name="Magnuson J."/>
            <person name="Mondo S."/>
            <person name="Nolan M."/>
            <person name="Ohm R."/>
            <person name="Pangilinan J."/>
            <person name="Park H.-J."/>
            <person name="Ramirez L."/>
            <person name="Alfaro M."/>
            <person name="Sun H."/>
            <person name="Tritt A."/>
            <person name="Yoshinaga Y."/>
            <person name="Zwiers L.-H."/>
            <person name="Turgeon B.G."/>
            <person name="Goodwin S.B."/>
            <person name="Spatafora J.W."/>
            <person name="Crous P.W."/>
            <person name="Grigoriev I.V."/>
        </authorList>
    </citation>
    <scope>NUCLEOTIDE SEQUENCE</scope>
    <source>
        <strain evidence="2 4">CBS 781.70</strain>
    </source>
</reference>
<proteinExistence type="predicted"/>
<evidence type="ECO:0000313" key="4">
    <source>
        <dbReference type="RefSeq" id="XP_033535358.1"/>
    </source>
</evidence>